<proteinExistence type="inferred from homology"/>
<dbReference type="Gene3D" id="1.10.30.50">
    <property type="match status" value="1"/>
</dbReference>
<evidence type="ECO:0000256" key="2">
    <source>
        <dbReference type="SAM" id="MobiDB-lite"/>
    </source>
</evidence>
<feature type="region of interest" description="Disordered" evidence="2">
    <location>
        <begin position="428"/>
        <end position="450"/>
    </location>
</feature>
<protein>
    <recommendedName>
        <fullName evidence="3">HNH nuclease domain-containing protein</fullName>
    </recommendedName>
</protein>
<dbReference type="SMART" id="SM00507">
    <property type="entry name" value="HNHc"/>
    <property type="match status" value="1"/>
</dbReference>
<feature type="region of interest" description="Disordered" evidence="2">
    <location>
        <begin position="175"/>
        <end position="199"/>
    </location>
</feature>
<dbReference type="AlphaFoldDB" id="A0A6J4L719"/>
<feature type="domain" description="HNH nuclease" evidence="3">
    <location>
        <begin position="361"/>
        <end position="413"/>
    </location>
</feature>
<dbReference type="GO" id="GO:0003676">
    <property type="term" value="F:nucleic acid binding"/>
    <property type="evidence" value="ECO:0007669"/>
    <property type="project" value="InterPro"/>
</dbReference>
<dbReference type="Pfam" id="PF01844">
    <property type="entry name" value="HNH"/>
    <property type="match status" value="1"/>
</dbReference>
<organism evidence="4">
    <name type="scientific">uncultured Frankineae bacterium</name>
    <dbReference type="NCBI Taxonomy" id="437475"/>
    <lineage>
        <taxon>Bacteria</taxon>
        <taxon>Bacillati</taxon>
        <taxon>Actinomycetota</taxon>
        <taxon>Actinomycetes</taxon>
        <taxon>Frankiales</taxon>
        <taxon>environmental samples</taxon>
    </lineage>
</organism>
<evidence type="ECO:0000313" key="4">
    <source>
        <dbReference type="EMBL" id="CAA9324084.1"/>
    </source>
</evidence>
<feature type="compositionally biased region" description="Basic and acidic residues" evidence="2">
    <location>
        <begin position="177"/>
        <end position="199"/>
    </location>
</feature>
<reference evidence="4" key="1">
    <citation type="submission" date="2020-02" db="EMBL/GenBank/DDBJ databases">
        <authorList>
            <person name="Meier V. D."/>
        </authorList>
    </citation>
    <scope>NUCLEOTIDE SEQUENCE</scope>
    <source>
        <strain evidence="4">AVDCRST_MAG07</strain>
    </source>
</reference>
<dbReference type="GO" id="GO:0008270">
    <property type="term" value="F:zinc ion binding"/>
    <property type="evidence" value="ECO:0007669"/>
    <property type="project" value="InterPro"/>
</dbReference>
<sequence>MTVTAERVTGAATALPSLVDALVAVPFDGVSVDALQESIAAVTPQVSRLQGWLQTAAGQLEQRTGGTMPADDTGRGRSTAGWLADVQHSTPGSAGSQLRTARLLQRLPLVVAAVLDGVLTPAQAAVLTRLIGTVDDLALVESQPQLITVAAELDPHQLGRWVAHQIATHCEPALEQEQSRSQERRYLQHRRESDGSLHGRFRLSREDSEAFLTALEPLARRSGDDDRRTAGQRRADALVELSEQVLRHGTLPDAGGLRPQLSYVLPADWAARQQEQAACTACGPRCEEHQPLSFCDTVDAALPGHGGIRAEQACATAAWSGPQTRSRIEALLCDARITRVLLTPLGQVRGFEPLRDSVTPAQRRTLAARDLGCVARGCTRPPAQCDAHHLRARADGGPTTMDNLVLLCRRHHVLWHLGELQLHHLTVPWHPDQQTPPHPPDDLVGAGPGP</sequence>
<gene>
    <name evidence="4" type="ORF">AVDCRST_MAG07-1425</name>
</gene>
<dbReference type="EMBL" id="CADCUB010000071">
    <property type="protein sequence ID" value="CAA9324084.1"/>
    <property type="molecule type" value="Genomic_DNA"/>
</dbReference>
<dbReference type="CDD" id="cd00085">
    <property type="entry name" value="HNHc"/>
    <property type="match status" value="1"/>
</dbReference>
<evidence type="ECO:0000259" key="3">
    <source>
        <dbReference type="SMART" id="SM00507"/>
    </source>
</evidence>
<dbReference type="GO" id="GO:0004519">
    <property type="term" value="F:endonuclease activity"/>
    <property type="evidence" value="ECO:0007669"/>
    <property type="project" value="InterPro"/>
</dbReference>
<name>A0A6J4L719_9ACTN</name>
<evidence type="ECO:0000256" key="1">
    <source>
        <dbReference type="ARBA" id="ARBA00023450"/>
    </source>
</evidence>
<dbReference type="Pfam" id="PF02720">
    <property type="entry name" value="DUF222"/>
    <property type="match status" value="1"/>
</dbReference>
<dbReference type="InterPro" id="IPR003615">
    <property type="entry name" value="HNH_nuc"/>
</dbReference>
<accession>A0A6J4L719</accession>
<comment type="similarity">
    <text evidence="1">Belongs to the Rv1128c/1148c/1588c/1702c/1945/3466 family.</text>
</comment>
<dbReference type="InterPro" id="IPR002711">
    <property type="entry name" value="HNH"/>
</dbReference>
<dbReference type="InterPro" id="IPR003870">
    <property type="entry name" value="DUF222"/>
</dbReference>